<comment type="caution">
    <text evidence="1">The sequence shown here is derived from an EMBL/GenBank/DDBJ whole genome shotgun (WGS) entry which is preliminary data.</text>
</comment>
<keyword evidence="3" id="KW-1185">Reference proteome</keyword>
<evidence type="ECO:0000313" key="4">
    <source>
        <dbReference type="Proteomes" id="UP000639772"/>
    </source>
</evidence>
<proteinExistence type="predicted"/>
<gene>
    <name evidence="2" type="ORF">HPP92_018155</name>
    <name evidence="1" type="ORF">HPP92_018741</name>
</gene>
<name>A0A835QAF8_VANPL</name>
<dbReference type="EMBL" id="JADCNL010000009">
    <property type="protein sequence ID" value="KAG0467161.1"/>
    <property type="molecule type" value="Genomic_DNA"/>
</dbReference>
<protein>
    <submittedName>
        <fullName evidence="1">Uncharacterized protein</fullName>
    </submittedName>
</protein>
<dbReference type="Proteomes" id="UP000636800">
    <property type="component" value="Unassembled WGS sequence"/>
</dbReference>
<evidence type="ECO:0000313" key="2">
    <source>
        <dbReference type="EMBL" id="KAG0468827.1"/>
    </source>
</evidence>
<evidence type="ECO:0000313" key="1">
    <source>
        <dbReference type="EMBL" id="KAG0467161.1"/>
    </source>
</evidence>
<dbReference type="Proteomes" id="UP000639772">
    <property type="component" value="Chromosome 9"/>
</dbReference>
<accession>A0A835QAF8</accession>
<evidence type="ECO:0000313" key="3">
    <source>
        <dbReference type="Proteomes" id="UP000636800"/>
    </source>
</evidence>
<reference evidence="3 4" key="1">
    <citation type="journal article" date="2020" name="Nat. Food">
        <title>A phased Vanilla planifolia genome enables genetic improvement of flavour and production.</title>
        <authorList>
            <person name="Hasing T."/>
            <person name="Tang H."/>
            <person name="Brym M."/>
            <person name="Khazi F."/>
            <person name="Huang T."/>
            <person name="Chambers A.H."/>
        </authorList>
    </citation>
    <scope>NUCLEOTIDE SEQUENCE [LARGE SCALE GENOMIC DNA]</scope>
    <source>
        <tissue evidence="1">Leaf</tissue>
    </source>
</reference>
<sequence>MTTEPPAMGNSSWRNDRQRSSIYLQWEQPPQVTVAVTSSINRPGRHGVAGRRTSPPFRHRLQQLGGAEVDKTFHIFLHLLVVWKFRLHTEKTVTASTGGVNRVVAMLERMV</sequence>
<organism evidence="1 3">
    <name type="scientific">Vanilla planifolia</name>
    <name type="common">Vanilla</name>
    <dbReference type="NCBI Taxonomy" id="51239"/>
    <lineage>
        <taxon>Eukaryota</taxon>
        <taxon>Viridiplantae</taxon>
        <taxon>Streptophyta</taxon>
        <taxon>Embryophyta</taxon>
        <taxon>Tracheophyta</taxon>
        <taxon>Spermatophyta</taxon>
        <taxon>Magnoliopsida</taxon>
        <taxon>Liliopsida</taxon>
        <taxon>Asparagales</taxon>
        <taxon>Orchidaceae</taxon>
        <taxon>Vanilloideae</taxon>
        <taxon>Vanilleae</taxon>
        <taxon>Vanilla</taxon>
    </lineage>
</organism>
<dbReference type="AlphaFoldDB" id="A0A835QAF8"/>
<dbReference type="EMBL" id="JADCNM010000009">
    <property type="protein sequence ID" value="KAG0468827.1"/>
    <property type="molecule type" value="Genomic_DNA"/>
</dbReference>